<name>A0A0F9QVA0_9ZZZZ</name>
<comment type="caution">
    <text evidence="1">The sequence shown here is derived from an EMBL/GenBank/DDBJ whole genome shotgun (WGS) entry which is preliminary data.</text>
</comment>
<reference evidence="1" key="1">
    <citation type="journal article" date="2015" name="Nature">
        <title>Complex archaea that bridge the gap between prokaryotes and eukaryotes.</title>
        <authorList>
            <person name="Spang A."/>
            <person name="Saw J.H."/>
            <person name="Jorgensen S.L."/>
            <person name="Zaremba-Niedzwiedzka K."/>
            <person name="Martijn J."/>
            <person name="Lind A.E."/>
            <person name="van Eijk R."/>
            <person name="Schleper C."/>
            <person name="Guy L."/>
            <person name="Ettema T.J."/>
        </authorList>
    </citation>
    <scope>NUCLEOTIDE SEQUENCE</scope>
</reference>
<evidence type="ECO:0008006" key="2">
    <source>
        <dbReference type="Google" id="ProtNLM"/>
    </source>
</evidence>
<dbReference type="SUPFAM" id="SSF54001">
    <property type="entry name" value="Cysteine proteinases"/>
    <property type="match status" value="1"/>
</dbReference>
<dbReference type="AlphaFoldDB" id="A0A0F9QVA0"/>
<gene>
    <name evidence="1" type="ORF">LCGC14_0673720</name>
</gene>
<sequence>MERRNFLKTAAAFALGTGIGIGHTSNQFGWRPPSKPDVITPKFANSHSAVVGQGEDRISLIYKYYQMGKQIPLFPLNQQGPDCTSKASGMGVELVEILQYLFKQSTYKGPIATEILHIGGRSVVGGRNYGGVAISETVEFMREYGVLFRKDYSIMDFTHYNYNKCVIMGNKIPEPLLEECSKHKIKTATFVSTWDEARDAISSLQPVILGSMVGFDPPRNVNILTRDRDGFAEPNGSWAHAWLLIGIKDSGRKGGCILSSWGKNWVKGPKGYNQPDGSIWVDKKVLEQMISKYGDCYAINTLTNLEKEDYRIWK</sequence>
<accession>A0A0F9QVA0</accession>
<dbReference type="EMBL" id="LAZR01001335">
    <property type="protein sequence ID" value="KKN46344.1"/>
    <property type="molecule type" value="Genomic_DNA"/>
</dbReference>
<evidence type="ECO:0000313" key="1">
    <source>
        <dbReference type="EMBL" id="KKN46344.1"/>
    </source>
</evidence>
<proteinExistence type="predicted"/>
<protein>
    <recommendedName>
        <fullName evidence="2">Peptidase C1A papain C-terminal domain-containing protein</fullName>
    </recommendedName>
</protein>
<dbReference type="Gene3D" id="3.90.70.10">
    <property type="entry name" value="Cysteine proteinases"/>
    <property type="match status" value="1"/>
</dbReference>
<dbReference type="InterPro" id="IPR038765">
    <property type="entry name" value="Papain-like_cys_pep_sf"/>
</dbReference>
<organism evidence="1">
    <name type="scientific">marine sediment metagenome</name>
    <dbReference type="NCBI Taxonomy" id="412755"/>
    <lineage>
        <taxon>unclassified sequences</taxon>
        <taxon>metagenomes</taxon>
        <taxon>ecological metagenomes</taxon>
    </lineage>
</organism>